<keyword evidence="4" id="KW-0325">Glycoprotein</keyword>
<evidence type="ECO:0000313" key="8">
    <source>
        <dbReference type="EMBL" id="KAF2076381.1"/>
    </source>
</evidence>
<evidence type="ECO:0000256" key="6">
    <source>
        <dbReference type="SAM" id="SignalP"/>
    </source>
</evidence>
<dbReference type="AlphaFoldDB" id="A0A8J4UV97"/>
<keyword evidence="5" id="KW-1133">Transmembrane helix</keyword>
<dbReference type="EMBL" id="AJWJ01000063">
    <property type="protein sequence ID" value="KAF2076381.1"/>
    <property type="molecule type" value="Genomic_DNA"/>
</dbReference>
<evidence type="ECO:0000259" key="7">
    <source>
        <dbReference type="SMART" id="SM00602"/>
    </source>
</evidence>
<evidence type="ECO:0000313" key="9">
    <source>
        <dbReference type="Proteomes" id="UP000695562"/>
    </source>
</evidence>
<dbReference type="Pfam" id="PF15902">
    <property type="entry name" value="Sortilin-Vps10"/>
    <property type="match status" value="1"/>
</dbReference>
<feature type="transmembrane region" description="Helical" evidence="5">
    <location>
        <begin position="664"/>
        <end position="685"/>
    </location>
</feature>
<evidence type="ECO:0000256" key="1">
    <source>
        <dbReference type="ARBA" id="ARBA00004370"/>
    </source>
</evidence>
<gene>
    <name evidence="8" type="ORF">CYY_002338</name>
</gene>
<feature type="signal peptide" evidence="6">
    <location>
        <begin position="1"/>
        <end position="19"/>
    </location>
</feature>
<organism evidence="8 9">
    <name type="scientific">Polysphondylium violaceum</name>
    <dbReference type="NCBI Taxonomy" id="133409"/>
    <lineage>
        <taxon>Eukaryota</taxon>
        <taxon>Amoebozoa</taxon>
        <taxon>Evosea</taxon>
        <taxon>Eumycetozoa</taxon>
        <taxon>Dictyostelia</taxon>
        <taxon>Dictyosteliales</taxon>
        <taxon>Dictyosteliaceae</taxon>
        <taxon>Polysphondylium</taxon>
    </lineage>
</organism>
<dbReference type="GO" id="GO:0006892">
    <property type="term" value="P:post-Golgi vesicle-mediated transport"/>
    <property type="evidence" value="ECO:0007669"/>
    <property type="project" value="TreeGrafter"/>
</dbReference>
<dbReference type="Proteomes" id="UP000695562">
    <property type="component" value="Unassembled WGS sequence"/>
</dbReference>
<name>A0A8J4UV97_9MYCE</name>
<dbReference type="Gene3D" id="3.30.60.270">
    <property type="match status" value="1"/>
</dbReference>
<dbReference type="InterPro" id="IPR006581">
    <property type="entry name" value="VPS10"/>
</dbReference>
<dbReference type="PANTHER" id="PTHR12106">
    <property type="entry name" value="SORTILIN RELATED"/>
    <property type="match status" value="1"/>
</dbReference>
<dbReference type="SUPFAM" id="SSF110296">
    <property type="entry name" value="Oligoxyloglucan reducing end-specific cellobiohydrolase"/>
    <property type="match status" value="2"/>
</dbReference>
<dbReference type="InterPro" id="IPR015943">
    <property type="entry name" value="WD40/YVTN_repeat-like_dom_sf"/>
</dbReference>
<dbReference type="InterPro" id="IPR050310">
    <property type="entry name" value="VPS10-sortilin"/>
</dbReference>
<evidence type="ECO:0000256" key="4">
    <source>
        <dbReference type="ARBA" id="ARBA00023180"/>
    </source>
</evidence>
<dbReference type="InterPro" id="IPR031778">
    <property type="entry name" value="Sortilin_N"/>
</dbReference>
<dbReference type="GO" id="GO:0016020">
    <property type="term" value="C:membrane"/>
    <property type="evidence" value="ECO:0007669"/>
    <property type="project" value="UniProtKB-SubCell"/>
</dbReference>
<keyword evidence="6" id="KW-0732">Signal</keyword>
<comment type="caution">
    <text evidence="8">The sequence shown here is derived from an EMBL/GenBank/DDBJ whole genome shotgun (WGS) entry which is preliminary data.</text>
</comment>
<keyword evidence="9" id="KW-1185">Reference proteome</keyword>
<dbReference type="Pfam" id="PF15901">
    <property type="entry name" value="Sortilin_C"/>
    <property type="match status" value="1"/>
</dbReference>
<dbReference type="SMART" id="SM00602">
    <property type="entry name" value="VPS10"/>
    <property type="match status" value="1"/>
</dbReference>
<dbReference type="OrthoDB" id="443634at2759"/>
<evidence type="ECO:0000256" key="2">
    <source>
        <dbReference type="ARBA" id="ARBA00022737"/>
    </source>
</evidence>
<feature type="domain" description="VPS10" evidence="7">
    <location>
        <begin position="40"/>
        <end position="657"/>
    </location>
</feature>
<proteinExistence type="predicted"/>
<feature type="chain" id="PRO_5035323506" description="VPS10 domain-containing protein" evidence="6">
    <location>
        <begin position="20"/>
        <end position="742"/>
    </location>
</feature>
<dbReference type="PANTHER" id="PTHR12106:SF27">
    <property type="entry name" value="SORTILIN-RELATED RECEPTOR"/>
    <property type="match status" value="1"/>
</dbReference>
<keyword evidence="3 5" id="KW-0472">Membrane</keyword>
<evidence type="ECO:0000256" key="3">
    <source>
        <dbReference type="ARBA" id="ARBA00023136"/>
    </source>
</evidence>
<sequence length="742" mass="80974">MKGLSILLFFCLIAALAIATPSVQKYQFKWKTSPVYLNSDVALIRDDNDNYWRTGDGGITWNIIKTGNDPVKAYHMILDNFDKNLVLLLQSTSINGGQTKLFVSQDQGKTFVIASYSGPLSRLLPSPKQSRYLLAHSGSKMVLSTDFGISWKDISGGKALYKAGLVLPPYWDPVSGGIFAVLDKFENSLPWLTFTNDTGKSFTKLVSNVIEINSTPQFTYLGVSDAKNVGQSFLYVRSNTQPVNNNQMGFLECSFPFGNDVIANEFRIIDDTDGAIWMGVVLYSLNKNANRYGNIYVSNDRGNVYTLSKENVAFLGDSFDFSPLFGVPGSFLANVVVNTGVDSSQPLLTQSWITYDNGGRWNRLTAPNDTETDTCTNCYLNVHGLSAFTDFTRGYGPFYTIENGPGLIVATGTIKPALSTQPKTDRIKTFLSRDNGLNWSTIYKTGTIYEFGAYGSLLVMADCVTGDTNELLYSFDQGKTVKTVQMPGAYDIINIVTDPQNANTKFIILAQDSNDVATVLSLDISGADLPPACTDNDYLDFQSTCLLGEQITYSVVAPGKSCVITTKPEASAVTICNCTVDDFECDIGYTETGNDTSTLVCALTGNTNSSSTKTDCDNGAKEYTVTRGFRKVAGSKCQGGVENQYKPSTLMCPGTASQKKSKGWIAAVVILILVALLGGAGFFLYKNPDKLELIKKKIGISKETKYSFIGIKPNSLADDEFGIEDDDAQILNDNDLQDDDNF</sequence>
<dbReference type="GO" id="GO:0005794">
    <property type="term" value="C:Golgi apparatus"/>
    <property type="evidence" value="ECO:0007669"/>
    <property type="project" value="TreeGrafter"/>
</dbReference>
<keyword evidence="5" id="KW-0812">Transmembrane</keyword>
<dbReference type="Gene3D" id="2.130.10.10">
    <property type="entry name" value="YVTN repeat-like/Quinoprotein amine dehydrogenase"/>
    <property type="match status" value="1"/>
</dbReference>
<reference evidence="8" key="1">
    <citation type="submission" date="2020-01" db="EMBL/GenBank/DDBJ databases">
        <title>Development of genomics and gene disruption for Polysphondylium violaceum indicates a role for the polyketide synthase stlB in stalk morphogenesis.</title>
        <authorList>
            <person name="Narita B."/>
            <person name="Kawabe Y."/>
            <person name="Kin K."/>
            <person name="Saito T."/>
            <person name="Gibbs R."/>
            <person name="Kuspa A."/>
            <person name="Muzny D."/>
            <person name="Queller D."/>
            <person name="Richards S."/>
            <person name="Strassman J."/>
            <person name="Sucgang R."/>
            <person name="Worley K."/>
            <person name="Schaap P."/>
        </authorList>
    </citation>
    <scope>NUCLEOTIDE SEQUENCE</scope>
    <source>
        <strain evidence="8">QSvi11</strain>
    </source>
</reference>
<accession>A0A8J4UV97</accession>
<keyword evidence="2" id="KW-0677">Repeat</keyword>
<evidence type="ECO:0000256" key="5">
    <source>
        <dbReference type="SAM" id="Phobius"/>
    </source>
</evidence>
<comment type="subcellular location">
    <subcellularLocation>
        <location evidence="1">Membrane</location>
    </subcellularLocation>
</comment>
<protein>
    <recommendedName>
        <fullName evidence="7">VPS10 domain-containing protein</fullName>
    </recommendedName>
</protein>
<dbReference type="InterPro" id="IPR031777">
    <property type="entry name" value="Sortilin_C"/>
</dbReference>